<dbReference type="RefSeq" id="WP_404604509.1">
    <property type="nucleotide sequence ID" value="NZ_JBIYDN010000002.1"/>
</dbReference>
<evidence type="ECO:0000313" key="2">
    <source>
        <dbReference type="EMBL" id="MFK4440829.1"/>
    </source>
</evidence>
<feature type="region of interest" description="Disordered" evidence="1">
    <location>
        <begin position="1"/>
        <end position="23"/>
    </location>
</feature>
<comment type="caution">
    <text evidence="2">The sequence shown here is derived from an EMBL/GenBank/DDBJ whole genome shotgun (WGS) entry which is preliminary data.</text>
</comment>
<name>A0ABW8MAZ4_9BURK</name>
<reference evidence="2 3" key="2">
    <citation type="submission" date="2024-11" db="EMBL/GenBank/DDBJ databases">
        <title>Using genomics to understand microbial adaptation to soil warming.</title>
        <authorList>
            <person name="Deangelis K.M. PhD."/>
        </authorList>
    </citation>
    <scope>NUCLEOTIDE SEQUENCE [LARGE SCALE GENOMIC DNA]</scope>
    <source>
        <strain evidence="2 3">GAS97</strain>
    </source>
</reference>
<feature type="compositionally biased region" description="Polar residues" evidence="1">
    <location>
        <begin position="11"/>
        <end position="23"/>
    </location>
</feature>
<dbReference type="EMBL" id="JBIYDN010000002">
    <property type="protein sequence ID" value="MFK4440829.1"/>
    <property type="molecule type" value="Genomic_DNA"/>
</dbReference>
<organism evidence="2 3">
    <name type="scientific">Caballeronia udeis</name>
    <dbReference type="NCBI Taxonomy" id="1232866"/>
    <lineage>
        <taxon>Bacteria</taxon>
        <taxon>Pseudomonadati</taxon>
        <taxon>Pseudomonadota</taxon>
        <taxon>Betaproteobacteria</taxon>
        <taxon>Burkholderiales</taxon>
        <taxon>Burkholderiaceae</taxon>
        <taxon>Caballeronia</taxon>
    </lineage>
</organism>
<accession>A0ABW8MAZ4</accession>
<dbReference type="Proteomes" id="UP001620514">
    <property type="component" value="Unassembled WGS sequence"/>
</dbReference>
<evidence type="ECO:0000256" key="1">
    <source>
        <dbReference type="SAM" id="MobiDB-lite"/>
    </source>
</evidence>
<protein>
    <submittedName>
        <fullName evidence="2">Uncharacterized protein</fullName>
    </submittedName>
</protein>
<evidence type="ECO:0000313" key="3">
    <source>
        <dbReference type="Proteomes" id="UP001620514"/>
    </source>
</evidence>
<proteinExistence type="predicted"/>
<gene>
    <name evidence="2" type="ORF">ABH943_000835</name>
</gene>
<sequence>MSALLEAWPESPTSIGQNAGQDNGSDIRLTWTGLFFTTMPAIILPVVSNPLSGFDFI</sequence>
<reference evidence="2 3" key="1">
    <citation type="submission" date="2024-10" db="EMBL/GenBank/DDBJ databases">
        <authorList>
            <person name="Deangelis K."/>
            <person name="Huntemann M."/>
            <person name="Clum A."/>
            <person name="Wang J."/>
            <person name="Palaniappan K."/>
            <person name="Ritter S."/>
            <person name="Chen I.-M."/>
            <person name="Stamatis D."/>
            <person name="Reddy T."/>
            <person name="O'Malley R."/>
            <person name="Daum C."/>
            <person name="Ng V."/>
            <person name="Ivanova N."/>
            <person name="Kyrpides N."/>
            <person name="Woyke T."/>
        </authorList>
    </citation>
    <scope>NUCLEOTIDE SEQUENCE [LARGE SCALE GENOMIC DNA]</scope>
    <source>
        <strain evidence="2 3">GAS97</strain>
    </source>
</reference>
<keyword evidence="3" id="KW-1185">Reference proteome</keyword>